<protein>
    <submittedName>
        <fullName evidence="7">Mono/diheme cytochrome c family protein</fullName>
    </submittedName>
</protein>
<dbReference type="GO" id="GO:0046872">
    <property type="term" value="F:metal ion binding"/>
    <property type="evidence" value="ECO:0007669"/>
    <property type="project" value="UniProtKB-KW"/>
</dbReference>
<comment type="caution">
    <text evidence="7">The sequence shown here is derived from an EMBL/GenBank/DDBJ whole genome shotgun (WGS) entry which is preliminary data.</text>
</comment>
<feature type="region of interest" description="Disordered" evidence="5">
    <location>
        <begin position="161"/>
        <end position="202"/>
    </location>
</feature>
<feature type="domain" description="Cytochrome c" evidence="6">
    <location>
        <begin position="68"/>
        <end position="152"/>
    </location>
</feature>
<dbReference type="GO" id="GO:0020037">
    <property type="term" value="F:heme binding"/>
    <property type="evidence" value="ECO:0007669"/>
    <property type="project" value="InterPro"/>
</dbReference>
<dbReference type="GO" id="GO:0009055">
    <property type="term" value="F:electron transfer activity"/>
    <property type="evidence" value="ECO:0007669"/>
    <property type="project" value="InterPro"/>
</dbReference>
<dbReference type="Pfam" id="PF13442">
    <property type="entry name" value="Cytochrome_CBB3"/>
    <property type="match status" value="1"/>
</dbReference>
<evidence type="ECO:0000256" key="4">
    <source>
        <dbReference type="PROSITE-ProRule" id="PRU00433"/>
    </source>
</evidence>
<evidence type="ECO:0000259" key="6">
    <source>
        <dbReference type="PROSITE" id="PS51007"/>
    </source>
</evidence>
<dbReference type="InterPro" id="IPR036909">
    <property type="entry name" value="Cyt_c-like_dom_sf"/>
</dbReference>
<dbReference type="PROSITE" id="PS51007">
    <property type="entry name" value="CYTC"/>
    <property type="match status" value="1"/>
</dbReference>
<keyword evidence="1 4" id="KW-0349">Heme</keyword>
<evidence type="ECO:0000256" key="5">
    <source>
        <dbReference type="SAM" id="MobiDB-lite"/>
    </source>
</evidence>
<evidence type="ECO:0000256" key="2">
    <source>
        <dbReference type="ARBA" id="ARBA00022723"/>
    </source>
</evidence>
<proteinExistence type="predicted"/>
<dbReference type="Gene3D" id="1.10.760.10">
    <property type="entry name" value="Cytochrome c-like domain"/>
    <property type="match status" value="1"/>
</dbReference>
<dbReference type="SUPFAM" id="SSF46626">
    <property type="entry name" value="Cytochrome c"/>
    <property type="match status" value="1"/>
</dbReference>
<dbReference type="OrthoDB" id="9765171at2"/>
<dbReference type="RefSeq" id="WP_081945109.1">
    <property type="nucleotide sequence ID" value="NZ_JACHET010000001.1"/>
</dbReference>
<accession>A0A841KP88</accession>
<organism evidence="7 8">
    <name type="scientific">Oleiagrimonas soli</name>
    <dbReference type="NCBI Taxonomy" id="1543381"/>
    <lineage>
        <taxon>Bacteria</taxon>
        <taxon>Pseudomonadati</taxon>
        <taxon>Pseudomonadota</taxon>
        <taxon>Gammaproteobacteria</taxon>
        <taxon>Lysobacterales</taxon>
        <taxon>Rhodanobacteraceae</taxon>
        <taxon>Oleiagrimonas</taxon>
    </lineage>
</organism>
<evidence type="ECO:0000313" key="7">
    <source>
        <dbReference type="EMBL" id="MBB6183774.1"/>
    </source>
</evidence>
<reference evidence="7 8" key="1">
    <citation type="submission" date="2020-08" db="EMBL/GenBank/DDBJ databases">
        <title>Genomic Encyclopedia of Type Strains, Phase IV (KMG-IV): sequencing the most valuable type-strain genomes for metagenomic binning, comparative biology and taxonomic classification.</title>
        <authorList>
            <person name="Goeker M."/>
        </authorList>
    </citation>
    <scope>NUCLEOTIDE SEQUENCE [LARGE SCALE GENOMIC DNA]</scope>
    <source>
        <strain evidence="7 8">DSM 107085</strain>
    </source>
</reference>
<evidence type="ECO:0000256" key="1">
    <source>
        <dbReference type="ARBA" id="ARBA00022617"/>
    </source>
</evidence>
<sequence length="202" mass="21529">MKWIGSLILVVVLGAVALGAWVYSGLYDIGADAPHWTVTRKAIAVLRERSIDTRAAKITDIPDLDDPALIRLGAAHYREMCTGCHLAPGMHDSELRTGLYPQPPDLTRFAPEPAEAFWVIKHGVKMTAMPAWGKTHDDHKIWAMVAYLEKQPGLSAAQYQALTAGAADDDDDAPHDHASSEPAAASSASRSASAPAPASSAP</sequence>
<dbReference type="InterPro" id="IPR009056">
    <property type="entry name" value="Cyt_c-like_dom"/>
</dbReference>
<dbReference type="EMBL" id="JACHET010000001">
    <property type="protein sequence ID" value="MBB6183774.1"/>
    <property type="molecule type" value="Genomic_DNA"/>
</dbReference>
<evidence type="ECO:0000313" key="8">
    <source>
        <dbReference type="Proteomes" id="UP000560000"/>
    </source>
</evidence>
<dbReference type="AlphaFoldDB" id="A0A841KP88"/>
<gene>
    <name evidence="7" type="ORF">HNQ86_001119</name>
</gene>
<feature type="compositionally biased region" description="Low complexity" evidence="5">
    <location>
        <begin position="180"/>
        <end position="202"/>
    </location>
</feature>
<keyword evidence="3 4" id="KW-0408">Iron</keyword>
<evidence type="ECO:0000256" key="3">
    <source>
        <dbReference type="ARBA" id="ARBA00023004"/>
    </source>
</evidence>
<keyword evidence="2 4" id="KW-0479">Metal-binding</keyword>
<name>A0A841KP88_9GAMM</name>
<dbReference type="Proteomes" id="UP000560000">
    <property type="component" value="Unassembled WGS sequence"/>
</dbReference>